<dbReference type="AlphaFoldDB" id="A0A7D4QBZ0"/>
<dbReference type="SUPFAM" id="SSF48452">
    <property type="entry name" value="TPR-like"/>
    <property type="match status" value="1"/>
</dbReference>
<dbReference type="Proteomes" id="UP000505355">
    <property type="component" value="Chromosome"/>
</dbReference>
<dbReference type="Gene3D" id="1.25.40.390">
    <property type="match status" value="1"/>
</dbReference>
<evidence type="ECO:0000313" key="2">
    <source>
        <dbReference type="Proteomes" id="UP000505355"/>
    </source>
</evidence>
<dbReference type="InterPro" id="IPR024302">
    <property type="entry name" value="SusD-like"/>
</dbReference>
<protein>
    <submittedName>
        <fullName evidence="1">SusD/RagB family nutrient-binding outer membrane lipoprotein</fullName>
    </submittedName>
</protein>
<accession>A0A7D4QBZ0</accession>
<sequence>MALLAMLILVTSCTKKFNEYNTNQYQATSAMLDEDNLSTGTFFVQMEKNVFPIAQQPSFGDEIYQEVQNLAGDVYSGYMGASNNWFSGANNTTYALIPDWYNQGFNRGFVGIMPAWNAIKKAAATVNPPAYAVATIVKVEGMHRVTDMYGPLPYINFGNGALQNKYDAQKDIYYKFFDELDGAIATLTDFNSKNPSATVMATYDFIYGGNVVKWIKFANSLKLRLAMRLAYADPTKAQSVAESAVSHPIGVMTDASDIAQLQHTSNLVYNHPLYIITYNFTDIKMGATMETYLNGYKDPRISKYFMTATDGLYHGVRNGITITNKADYANGPFSAINVAATTPIVWFNPAEAYFLRAEGALRGWAMGSDAKTLYETGVRTSYTVAGVTTAADTYLADATSVQAAYTDSKNAGNSVASNSTLLSKITIKYDATATMETNLERIITQKYLAMFPDGQEAWSEFRRTGYPKVFPVVVNSSGGVISSTTQIRRLPFPSTEYQNNSAGVAGAITQLGGADNGNTKLWWDKK</sequence>
<name>A0A7D4QBZ0_9SPHI</name>
<keyword evidence="1" id="KW-0449">Lipoprotein</keyword>
<reference evidence="1 2" key="1">
    <citation type="submission" date="2020-05" db="EMBL/GenBank/DDBJ databases">
        <title>Mucilaginibacter mali sp. nov.</title>
        <authorList>
            <person name="Kim H.S."/>
            <person name="Lee K.C."/>
            <person name="Suh M.K."/>
            <person name="Kim J.-S."/>
            <person name="Han K.-I."/>
            <person name="Eom M.K."/>
            <person name="Shin Y.K."/>
            <person name="Lee J.-S."/>
        </authorList>
    </citation>
    <scope>NUCLEOTIDE SEQUENCE [LARGE SCALE GENOMIC DNA]</scope>
    <source>
        <strain evidence="1 2">G2-14</strain>
    </source>
</reference>
<dbReference type="EMBL" id="CP054139">
    <property type="protein sequence ID" value="QKJ33071.1"/>
    <property type="molecule type" value="Genomic_DNA"/>
</dbReference>
<proteinExistence type="predicted"/>
<dbReference type="InterPro" id="IPR011990">
    <property type="entry name" value="TPR-like_helical_dom_sf"/>
</dbReference>
<organism evidence="1 2">
    <name type="scientific">Mucilaginibacter mali</name>
    <dbReference type="NCBI Taxonomy" id="2740462"/>
    <lineage>
        <taxon>Bacteria</taxon>
        <taxon>Pseudomonadati</taxon>
        <taxon>Bacteroidota</taxon>
        <taxon>Sphingobacteriia</taxon>
        <taxon>Sphingobacteriales</taxon>
        <taxon>Sphingobacteriaceae</taxon>
        <taxon>Mucilaginibacter</taxon>
    </lineage>
</organism>
<dbReference type="Pfam" id="PF12741">
    <property type="entry name" value="SusD-like"/>
    <property type="match status" value="1"/>
</dbReference>
<gene>
    <name evidence="1" type="ORF">HQ865_04335</name>
</gene>
<keyword evidence="2" id="KW-1185">Reference proteome</keyword>
<dbReference type="KEGG" id="mmab:HQ865_04335"/>
<evidence type="ECO:0000313" key="1">
    <source>
        <dbReference type="EMBL" id="QKJ33071.1"/>
    </source>
</evidence>